<keyword evidence="2" id="KW-1185">Reference proteome</keyword>
<protein>
    <recommendedName>
        <fullName evidence="3">Transposase</fullName>
    </recommendedName>
</protein>
<name>A0ABT6M0L1_9ACTN</name>
<proteinExistence type="predicted"/>
<organism evidence="1 2">
    <name type="scientific">Streptomyces pseudovenezuelae</name>
    <dbReference type="NCBI Taxonomy" id="67350"/>
    <lineage>
        <taxon>Bacteria</taxon>
        <taxon>Bacillati</taxon>
        <taxon>Actinomycetota</taxon>
        <taxon>Actinomycetes</taxon>
        <taxon>Kitasatosporales</taxon>
        <taxon>Streptomycetaceae</taxon>
        <taxon>Streptomyces</taxon>
        <taxon>Streptomyces aurantiacus group</taxon>
    </lineage>
</organism>
<evidence type="ECO:0000313" key="1">
    <source>
        <dbReference type="EMBL" id="MDH6222095.1"/>
    </source>
</evidence>
<dbReference type="EMBL" id="JARXVH010000029">
    <property type="protein sequence ID" value="MDH6222095.1"/>
    <property type="molecule type" value="Genomic_DNA"/>
</dbReference>
<gene>
    <name evidence="1" type="ORF">M2283_009442</name>
</gene>
<comment type="caution">
    <text evidence="1">The sequence shown here is derived from an EMBL/GenBank/DDBJ whole genome shotgun (WGS) entry which is preliminary data.</text>
</comment>
<evidence type="ECO:0000313" key="2">
    <source>
        <dbReference type="Proteomes" id="UP001160499"/>
    </source>
</evidence>
<accession>A0ABT6M0L1</accession>
<sequence length="49" mass="5472">MNNPGSIQRIGTLFTRKAAHWNTRLRFLTLSTALKCSPGFYICSTTTPV</sequence>
<evidence type="ECO:0008006" key="3">
    <source>
        <dbReference type="Google" id="ProtNLM"/>
    </source>
</evidence>
<reference evidence="1 2" key="1">
    <citation type="submission" date="2023-04" db="EMBL/GenBank/DDBJ databases">
        <title>Forest soil microbial communities from Buena Vista Peninsula, Colon Province, Panama.</title>
        <authorList>
            <person name="Bouskill N."/>
        </authorList>
    </citation>
    <scope>NUCLEOTIDE SEQUENCE [LARGE SCALE GENOMIC DNA]</scope>
    <source>
        <strain evidence="1 2">GGS1</strain>
    </source>
</reference>
<dbReference type="Proteomes" id="UP001160499">
    <property type="component" value="Unassembled WGS sequence"/>
</dbReference>